<dbReference type="AlphaFoldDB" id="X0WFT7"/>
<dbReference type="Gene3D" id="3.20.20.210">
    <property type="match status" value="1"/>
</dbReference>
<protein>
    <submittedName>
        <fullName evidence="1">Uncharacterized protein</fullName>
    </submittedName>
</protein>
<comment type="caution">
    <text evidence="1">The sequence shown here is derived from an EMBL/GenBank/DDBJ whole genome shotgun (WGS) entry which is preliminary data.</text>
</comment>
<proteinExistence type="predicted"/>
<gene>
    <name evidence="1" type="ORF">S01H1_43056</name>
</gene>
<dbReference type="EMBL" id="BARS01027406">
    <property type="protein sequence ID" value="GAG11566.1"/>
    <property type="molecule type" value="Genomic_DNA"/>
</dbReference>
<evidence type="ECO:0000313" key="1">
    <source>
        <dbReference type="EMBL" id="GAG11566.1"/>
    </source>
</evidence>
<feature type="non-terminal residue" evidence="1">
    <location>
        <position position="189"/>
    </location>
</feature>
<accession>X0WFT7</accession>
<reference evidence="1" key="1">
    <citation type="journal article" date="2014" name="Front. Microbiol.">
        <title>High frequency of phylogenetically diverse reductive dehalogenase-homologous genes in deep subseafloor sedimentary metagenomes.</title>
        <authorList>
            <person name="Kawai M."/>
            <person name="Futagami T."/>
            <person name="Toyoda A."/>
            <person name="Takaki Y."/>
            <person name="Nishi S."/>
            <person name="Hori S."/>
            <person name="Arai W."/>
            <person name="Tsubouchi T."/>
            <person name="Morono Y."/>
            <person name="Uchiyama I."/>
            <person name="Ito T."/>
            <person name="Fujiyama A."/>
            <person name="Inagaki F."/>
            <person name="Takami H."/>
        </authorList>
    </citation>
    <scope>NUCLEOTIDE SEQUENCE</scope>
    <source>
        <strain evidence="1">Expedition CK06-06</strain>
    </source>
</reference>
<organism evidence="1">
    <name type="scientific">marine sediment metagenome</name>
    <dbReference type="NCBI Taxonomy" id="412755"/>
    <lineage>
        <taxon>unclassified sequences</taxon>
        <taxon>metagenomes</taxon>
        <taxon>ecological metagenomes</taxon>
    </lineage>
</organism>
<dbReference type="InterPro" id="IPR038071">
    <property type="entry name" value="UROD/MetE-like_sf"/>
</dbReference>
<sequence>MTANSKQSKDFLHVTFVFHPEWWHKNYGLSFEKEFFYDPDTRVEADLRMRKILNERFGKYNIEKEVRLKPRPSIGAVHLAAGYIISEMFGCEVKYTRDSSPQVISKNISDEEADKIEPVNFNNNETFQELKKLVEQLKKKFGYVMGDINWQGVLNVALDIRGDEILIDMLKNPKRARRIFNAITETIKN</sequence>
<name>X0WFT7_9ZZZZ</name>